<gene>
    <name evidence="1" type="ORF">PAAG_08347</name>
</gene>
<accession>C1HC56</accession>
<dbReference type="GeneID" id="9092968"/>
<dbReference type="VEuPathDB" id="FungiDB:PAAG_08347"/>
<sequence length="252" mass="28758">MTCTCNGVCPYPPSRHFSPVRTVHGEIRYAEWNFDILMHPIHISHPHTKRQQKASRAKENDVYNGTDCMNLPLSAPTGSSLNPTSLDVSPAEAPYSLQLALFDRFTVSTFSASSLLGCYRLYALIAWLRSFDLVRNSCLRLNFANDGKFQPHTEPSSICQIYIQPSEPRTTSHYITILKAYTYRLSTFEYVPNCVAEPGPDEVVPRESPSKKLKVARFREESHKFESMSLPYFSFVSVFIDSQAYTRLTFYK</sequence>
<dbReference type="AlphaFoldDB" id="C1HC56"/>
<dbReference type="Proteomes" id="UP000002059">
    <property type="component" value="Partially assembled WGS sequence"/>
</dbReference>
<reference evidence="1 2" key="1">
    <citation type="journal article" date="2011" name="PLoS Genet.">
        <title>Comparative genomic analysis of human fungal pathogens causing paracoccidioidomycosis.</title>
        <authorList>
            <person name="Desjardins C.A."/>
            <person name="Champion M.D."/>
            <person name="Holder J.W."/>
            <person name="Muszewska A."/>
            <person name="Goldberg J."/>
            <person name="Bailao A.M."/>
            <person name="Brigido M.M."/>
            <person name="Ferreira M.E."/>
            <person name="Garcia A.M."/>
            <person name="Grynberg M."/>
            <person name="Gujja S."/>
            <person name="Heiman D.I."/>
            <person name="Henn M.R."/>
            <person name="Kodira C.D."/>
            <person name="Leon-Narvaez H."/>
            <person name="Longo L.V."/>
            <person name="Ma L.J."/>
            <person name="Malavazi I."/>
            <person name="Matsuo A.L."/>
            <person name="Morais F.V."/>
            <person name="Pereira M."/>
            <person name="Rodriguez-Brito S."/>
            <person name="Sakthikumar S."/>
            <person name="Salem-Izacc S.M."/>
            <person name="Sykes S.M."/>
            <person name="Teixeira M.M."/>
            <person name="Vallejo M.C."/>
            <person name="Walter M.E."/>
            <person name="Yandava C."/>
            <person name="Young S."/>
            <person name="Zeng Q."/>
            <person name="Zucker J."/>
            <person name="Felipe M.S."/>
            <person name="Goldman G.H."/>
            <person name="Haas B.J."/>
            <person name="McEwen J.G."/>
            <person name="Nino-Vega G."/>
            <person name="Puccia R."/>
            <person name="San-Blas G."/>
            <person name="Soares C.M."/>
            <person name="Birren B.W."/>
            <person name="Cuomo C.A."/>
        </authorList>
    </citation>
    <scope>NUCLEOTIDE SEQUENCE [LARGE SCALE GENOMIC DNA]</scope>
    <source>
        <strain evidence="2">ATCC MYA-826 / Pb01</strain>
    </source>
</reference>
<dbReference type="HOGENOM" id="CLU_1103092_0_0_1"/>
<dbReference type="RefSeq" id="XP_015701151.1">
    <property type="nucleotide sequence ID" value="XM_015846487.1"/>
</dbReference>
<organism evidence="1 2">
    <name type="scientific">Paracoccidioides lutzii (strain ATCC MYA-826 / Pb01)</name>
    <name type="common">Paracoccidioides brasiliensis</name>
    <dbReference type="NCBI Taxonomy" id="502779"/>
    <lineage>
        <taxon>Eukaryota</taxon>
        <taxon>Fungi</taxon>
        <taxon>Dikarya</taxon>
        <taxon>Ascomycota</taxon>
        <taxon>Pezizomycotina</taxon>
        <taxon>Eurotiomycetes</taxon>
        <taxon>Eurotiomycetidae</taxon>
        <taxon>Onygenales</taxon>
        <taxon>Ajellomycetaceae</taxon>
        <taxon>Paracoccidioides</taxon>
    </lineage>
</organism>
<name>C1HC56_PARBA</name>
<keyword evidence="2" id="KW-1185">Reference proteome</keyword>
<dbReference type="KEGG" id="pbl:PAAG_08347"/>
<proteinExistence type="predicted"/>
<protein>
    <submittedName>
        <fullName evidence="1">Uncharacterized protein</fullName>
    </submittedName>
</protein>
<evidence type="ECO:0000313" key="2">
    <source>
        <dbReference type="Proteomes" id="UP000002059"/>
    </source>
</evidence>
<dbReference type="EMBL" id="KN294023">
    <property type="protein sequence ID" value="EEH38620.2"/>
    <property type="molecule type" value="Genomic_DNA"/>
</dbReference>
<evidence type="ECO:0000313" key="1">
    <source>
        <dbReference type="EMBL" id="EEH38620.2"/>
    </source>
</evidence>